<name>A0A0F9AIS8_9ZZZZ</name>
<dbReference type="Gene3D" id="3.80.10.10">
    <property type="entry name" value="Ribonuclease Inhibitor"/>
    <property type="match status" value="1"/>
</dbReference>
<reference evidence="3" key="1">
    <citation type="journal article" date="2015" name="Nature">
        <title>Complex archaea that bridge the gap between prokaryotes and eukaryotes.</title>
        <authorList>
            <person name="Spang A."/>
            <person name="Saw J.H."/>
            <person name="Jorgensen S.L."/>
            <person name="Zaremba-Niedzwiedzka K."/>
            <person name="Martijn J."/>
            <person name="Lind A.E."/>
            <person name="van Eijk R."/>
            <person name="Schleper C."/>
            <person name="Guy L."/>
            <person name="Ettema T.J."/>
        </authorList>
    </citation>
    <scope>NUCLEOTIDE SEQUENCE</scope>
</reference>
<evidence type="ECO:0000256" key="2">
    <source>
        <dbReference type="ARBA" id="ARBA00022737"/>
    </source>
</evidence>
<dbReference type="PANTHER" id="PTHR48051:SF1">
    <property type="entry name" value="RAS SUPPRESSOR PROTEIN 1"/>
    <property type="match status" value="1"/>
</dbReference>
<dbReference type="Pfam" id="PF12799">
    <property type="entry name" value="LRR_4"/>
    <property type="match status" value="1"/>
</dbReference>
<evidence type="ECO:0008006" key="4">
    <source>
        <dbReference type="Google" id="ProtNLM"/>
    </source>
</evidence>
<dbReference type="InterPro" id="IPR001611">
    <property type="entry name" value="Leu-rich_rpt"/>
</dbReference>
<dbReference type="InterPro" id="IPR003591">
    <property type="entry name" value="Leu-rich_rpt_typical-subtyp"/>
</dbReference>
<dbReference type="PROSITE" id="PS51450">
    <property type="entry name" value="LRR"/>
    <property type="match status" value="2"/>
</dbReference>
<comment type="caution">
    <text evidence="3">The sequence shown here is derived from an EMBL/GenBank/DDBJ whole genome shotgun (WGS) entry which is preliminary data.</text>
</comment>
<keyword evidence="1" id="KW-0433">Leucine-rich repeat</keyword>
<dbReference type="GO" id="GO:0005737">
    <property type="term" value="C:cytoplasm"/>
    <property type="evidence" value="ECO:0007669"/>
    <property type="project" value="TreeGrafter"/>
</dbReference>
<dbReference type="AlphaFoldDB" id="A0A0F9AIS8"/>
<dbReference type="PANTHER" id="PTHR48051">
    <property type="match status" value="1"/>
</dbReference>
<accession>A0A0F9AIS8</accession>
<sequence length="281" mass="32661">MAKITAELMEGDDESDLESFIIKACGISLRAYHNDRRILTRKIFEARFDKIMEVVEARASRRTTFLVLGYFILLTGSFLPEDLRSRIIDASKWKHEKGTWDEKFVRERKFYLKDFREKIRAHKPGVKLHLVHLKNINDEDFTDGVIGLDQFWDCVESNRYLSIKHINLDSSNLATIPTQIFDFASLKTLSLENNKIRNIPKLIQNLTSLEKLFLDGNELSTFPLEIVKLESLEILILSNNQFKVLPPYITSLKSLKEVYLKNNYIAKIPTLLQRGKILTIL</sequence>
<dbReference type="InterPro" id="IPR025875">
    <property type="entry name" value="Leu-rich_rpt_4"/>
</dbReference>
<dbReference type="EMBL" id="LAZR01042542">
    <property type="protein sequence ID" value="KKL09295.1"/>
    <property type="molecule type" value="Genomic_DNA"/>
</dbReference>
<dbReference type="InterPro" id="IPR050216">
    <property type="entry name" value="LRR_domain-containing"/>
</dbReference>
<dbReference type="Pfam" id="PF13855">
    <property type="entry name" value="LRR_8"/>
    <property type="match status" value="1"/>
</dbReference>
<protein>
    <recommendedName>
        <fullName evidence="4">Leucine-rich repeat domain-containing protein</fullName>
    </recommendedName>
</protein>
<organism evidence="3">
    <name type="scientific">marine sediment metagenome</name>
    <dbReference type="NCBI Taxonomy" id="412755"/>
    <lineage>
        <taxon>unclassified sequences</taxon>
        <taxon>metagenomes</taxon>
        <taxon>ecological metagenomes</taxon>
    </lineage>
</organism>
<proteinExistence type="predicted"/>
<dbReference type="InterPro" id="IPR032675">
    <property type="entry name" value="LRR_dom_sf"/>
</dbReference>
<evidence type="ECO:0000313" key="3">
    <source>
        <dbReference type="EMBL" id="KKL09295.1"/>
    </source>
</evidence>
<evidence type="ECO:0000256" key="1">
    <source>
        <dbReference type="ARBA" id="ARBA00022614"/>
    </source>
</evidence>
<dbReference type="SMART" id="SM00369">
    <property type="entry name" value="LRR_TYP"/>
    <property type="match status" value="4"/>
</dbReference>
<gene>
    <name evidence="3" type="ORF">LCGC14_2567300</name>
</gene>
<keyword evidence="2" id="KW-0677">Repeat</keyword>
<dbReference type="SUPFAM" id="SSF52058">
    <property type="entry name" value="L domain-like"/>
    <property type="match status" value="1"/>
</dbReference>